<feature type="non-terminal residue" evidence="1">
    <location>
        <position position="187"/>
    </location>
</feature>
<comment type="caution">
    <text evidence="1">The sequence shown here is derived from an EMBL/GenBank/DDBJ whole genome shotgun (WGS) entry which is preliminary data.</text>
</comment>
<gene>
    <name evidence="1" type="ORF">LCGC14_2389450</name>
</gene>
<sequence length="187" mass="22028">MKITPDAHKDIIEAYTIDLWTIQECADVLHVSRSAVHKFLIKSGVDTSKRKIKVSCTTCGETIERTRKRVRTQRNHFCTTDCYSSFLAAGKSMYIQNRHSQRMARGVIAKYFDIQPDHVVHHEDRNNYNNHPINLKVFANQGDHLRYHHMKRDEYANKLTVKSQQREVWDRYHKFEIIPVWDGSLTT</sequence>
<evidence type="ECO:0008006" key="2">
    <source>
        <dbReference type="Google" id="ProtNLM"/>
    </source>
</evidence>
<dbReference type="AlphaFoldDB" id="A0A0F9CKM3"/>
<dbReference type="SUPFAM" id="SSF88659">
    <property type="entry name" value="Sigma3 and sigma4 domains of RNA polymerase sigma factors"/>
    <property type="match status" value="1"/>
</dbReference>
<accession>A0A0F9CKM3</accession>
<protein>
    <recommendedName>
        <fullName evidence="2">HNH nuclease domain-containing protein</fullName>
    </recommendedName>
</protein>
<reference evidence="1" key="1">
    <citation type="journal article" date="2015" name="Nature">
        <title>Complex archaea that bridge the gap between prokaryotes and eukaryotes.</title>
        <authorList>
            <person name="Spang A."/>
            <person name="Saw J.H."/>
            <person name="Jorgensen S.L."/>
            <person name="Zaremba-Niedzwiedzka K."/>
            <person name="Martijn J."/>
            <person name="Lind A.E."/>
            <person name="van Eijk R."/>
            <person name="Schleper C."/>
            <person name="Guy L."/>
            <person name="Ettema T.J."/>
        </authorList>
    </citation>
    <scope>NUCLEOTIDE SEQUENCE</scope>
</reference>
<name>A0A0F9CKM3_9ZZZZ</name>
<proteinExistence type="predicted"/>
<dbReference type="EMBL" id="LAZR01035627">
    <property type="protein sequence ID" value="KKL27012.1"/>
    <property type="molecule type" value="Genomic_DNA"/>
</dbReference>
<evidence type="ECO:0000313" key="1">
    <source>
        <dbReference type="EMBL" id="KKL27012.1"/>
    </source>
</evidence>
<dbReference type="InterPro" id="IPR013324">
    <property type="entry name" value="RNA_pol_sigma_r3/r4-like"/>
</dbReference>
<organism evidence="1">
    <name type="scientific">marine sediment metagenome</name>
    <dbReference type="NCBI Taxonomy" id="412755"/>
    <lineage>
        <taxon>unclassified sequences</taxon>
        <taxon>metagenomes</taxon>
        <taxon>ecological metagenomes</taxon>
    </lineage>
</organism>